<dbReference type="NCBIfam" id="TIGR01958">
    <property type="entry name" value="nuoE_fam"/>
    <property type="match status" value="1"/>
</dbReference>
<evidence type="ECO:0000256" key="6">
    <source>
        <dbReference type="ARBA" id="ARBA00023014"/>
    </source>
</evidence>
<feature type="binding site" evidence="10">
    <location>
        <position position="150"/>
    </location>
    <ligand>
        <name>[2Fe-2S] cluster</name>
        <dbReference type="ChEBI" id="CHEBI:190135"/>
    </ligand>
</feature>
<dbReference type="GO" id="GO:0008324">
    <property type="term" value="F:monoatomic cation transmembrane transporter activity"/>
    <property type="evidence" value="ECO:0007669"/>
    <property type="project" value="UniProtKB-ARBA"/>
</dbReference>
<name>A0AAN0RDY9_9PROT</name>
<evidence type="ECO:0000256" key="2">
    <source>
        <dbReference type="ARBA" id="ARBA00022714"/>
    </source>
</evidence>
<dbReference type="GO" id="GO:0031090">
    <property type="term" value="C:organelle membrane"/>
    <property type="evidence" value="ECO:0007669"/>
    <property type="project" value="UniProtKB-ARBA"/>
</dbReference>
<evidence type="ECO:0000256" key="9">
    <source>
        <dbReference type="ARBA" id="ARBA00047712"/>
    </source>
</evidence>
<dbReference type="FunFam" id="1.10.10.1590:FF:000001">
    <property type="entry name" value="NADH-quinone oxidoreductase subunit E"/>
    <property type="match status" value="1"/>
</dbReference>
<reference evidence="13" key="1">
    <citation type="submission" date="2012-06" db="EMBL/GenBank/DDBJ databases">
        <title>Genome analysis of multiple Granulibacter bethesdensis isolates demonstrates substantial genome diversity.</title>
        <authorList>
            <person name="Greenberg D.E."/>
            <person name="Porcella S.F."/>
            <person name="Zarember K."/>
            <person name="Zelazny A.M."/>
            <person name="Bruno D."/>
            <person name="Martens C."/>
            <person name="Barbian K.D."/>
            <person name="Jaske E."/>
            <person name="Holland S.M."/>
        </authorList>
    </citation>
    <scope>NUCLEOTIDE SEQUENCE [LARGE SCALE GENOMIC DNA]</scope>
    <source>
        <strain evidence="13">CGDNIH3</strain>
    </source>
</reference>
<dbReference type="GO" id="GO:0022890">
    <property type="term" value="F:inorganic cation transmembrane transporter activity"/>
    <property type="evidence" value="ECO:0007669"/>
    <property type="project" value="UniProtKB-ARBA"/>
</dbReference>
<dbReference type="Gene3D" id="1.10.10.1590">
    <property type="entry name" value="NADH-quinone oxidoreductase subunit E"/>
    <property type="match status" value="1"/>
</dbReference>
<evidence type="ECO:0000256" key="7">
    <source>
        <dbReference type="ARBA" id="ARBA00023027"/>
    </source>
</evidence>
<evidence type="ECO:0000256" key="4">
    <source>
        <dbReference type="ARBA" id="ARBA00022967"/>
    </source>
</evidence>
<keyword evidence="3 10" id="KW-0479">Metal-binding</keyword>
<dbReference type="GO" id="GO:0031967">
    <property type="term" value="C:organelle envelope"/>
    <property type="evidence" value="ECO:0007669"/>
    <property type="project" value="UniProtKB-ARBA"/>
</dbReference>
<dbReference type="InterPro" id="IPR036249">
    <property type="entry name" value="Thioredoxin-like_sf"/>
</dbReference>
<keyword evidence="7" id="KW-0520">NAD</keyword>
<dbReference type="GO" id="GO:0003954">
    <property type="term" value="F:NADH dehydrogenase activity"/>
    <property type="evidence" value="ECO:0007669"/>
    <property type="project" value="TreeGrafter"/>
</dbReference>
<accession>A0AAN0RDY9</accession>
<keyword evidence="12" id="KW-0560">Oxidoreductase</keyword>
<keyword evidence="6 10" id="KW-0411">Iron-sulfur</keyword>
<organism evidence="12 13">
    <name type="scientific">Granulibacter bethesdensis</name>
    <dbReference type="NCBI Taxonomy" id="364410"/>
    <lineage>
        <taxon>Bacteria</taxon>
        <taxon>Pseudomonadati</taxon>
        <taxon>Pseudomonadota</taxon>
        <taxon>Alphaproteobacteria</taxon>
        <taxon>Acetobacterales</taxon>
        <taxon>Acetobacteraceae</taxon>
        <taxon>Granulibacter</taxon>
    </lineage>
</organism>
<dbReference type="PANTHER" id="PTHR10371:SF3">
    <property type="entry name" value="NADH DEHYDROGENASE [UBIQUINONE] FLAVOPROTEIN 2, MITOCHONDRIAL"/>
    <property type="match status" value="1"/>
</dbReference>
<evidence type="ECO:0000256" key="10">
    <source>
        <dbReference type="PIRSR" id="PIRSR000216-1"/>
    </source>
</evidence>
<evidence type="ECO:0000313" key="13">
    <source>
        <dbReference type="Proteomes" id="UP000019438"/>
    </source>
</evidence>
<evidence type="ECO:0000256" key="5">
    <source>
        <dbReference type="ARBA" id="ARBA00023004"/>
    </source>
</evidence>
<dbReference type="KEGG" id="gbc:GbCGDNIH3_1298"/>
<comment type="cofactor">
    <cofactor evidence="8">
        <name>[2Fe-2S] cluster</name>
        <dbReference type="ChEBI" id="CHEBI:190135"/>
    </cofactor>
</comment>
<proteinExistence type="inferred from homology"/>
<dbReference type="EC" id="1.6.5.3" evidence="12"/>
<protein>
    <submittedName>
        <fullName evidence="12">NADH-quinone oxidoreductase chain E</fullName>
        <ecNumber evidence="12">1.6.5.3</ecNumber>
    </submittedName>
</protein>
<feature type="compositionally biased region" description="Polar residues" evidence="11">
    <location>
        <begin position="191"/>
        <end position="200"/>
    </location>
</feature>
<dbReference type="CDD" id="cd03064">
    <property type="entry name" value="TRX_Fd_NuoE"/>
    <property type="match status" value="1"/>
</dbReference>
<keyword evidence="4" id="KW-1278">Translocase</keyword>
<comment type="similarity">
    <text evidence="1">Belongs to the complex I 24 kDa subunit family.</text>
</comment>
<dbReference type="RefSeq" id="WP_025286705.1">
    <property type="nucleotide sequence ID" value="NZ_CP003181.2"/>
</dbReference>
<evidence type="ECO:0000313" key="12">
    <source>
        <dbReference type="EMBL" id="AHJ63106.1"/>
    </source>
</evidence>
<dbReference type="GO" id="GO:0022804">
    <property type="term" value="F:active transmembrane transporter activity"/>
    <property type="evidence" value="ECO:0007669"/>
    <property type="project" value="UniProtKB-ARBA"/>
</dbReference>
<feature type="binding site" evidence="10">
    <location>
        <position position="108"/>
    </location>
    <ligand>
        <name>[2Fe-2S] cluster</name>
        <dbReference type="ChEBI" id="CHEBI:190135"/>
    </ligand>
</feature>
<keyword evidence="2 10" id="KW-0001">2Fe-2S</keyword>
<feature type="binding site" evidence="10">
    <location>
        <position position="113"/>
    </location>
    <ligand>
        <name>[2Fe-2S] cluster</name>
        <dbReference type="ChEBI" id="CHEBI:190135"/>
    </ligand>
</feature>
<dbReference type="Gene3D" id="3.40.30.10">
    <property type="entry name" value="Glutaredoxin"/>
    <property type="match status" value="1"/>
</dbReference>
<gene>
    <name evidence="12" type="ORF">GbCGDNIH3_1298</name>
</gene>
<feature type="region of interest" description="Disordered" evidence="11">
    <location>
        <begin position="184"/>
        <end position="227"/>
    </location>
</feature>
<dbReference type="EMBL" id="CP003181">
    <property type="protein sequence ID" value="AHJ63106.1"/>
    <property type="molecule type" value="Genomic_DNA"/>
</dbReference>
<keyword evidence="5 10" id="KW-0408">Iron</keyword>
<dbReference type="InterPro" id="IPR041921">
    <property type="entry name" value="NuoE_N"/>
</dbReference>
<dbReference type="GO" id="GO:0098662">
    <property type="term" value="P:inorganic cation transmembrane transport"/>
    <property type="evidence" value="ECO:0007669"/>
    <property type="project" value="UniProtKB-ARBA"/>
</dbReference>
<dbReference type="AlphaFoldDB" id="A0AAN0RDY9"/>
<dbReference type="InterPro" id="IPR042128">
    <property type="entry name" value="NuoE_dom"/>
</dbReference>
<evidence type="ECO:0000256" key="3">
    <source>
        <dbReference type="ARBA" id="ARBA00022723"/>
    </source>
</evidence>
<sequence>MADVNGGSDVGREPWQPAEFSFDVQSEQRIEIILAKYPPARRASAVMPLLDLAQRQMGRETGSAWIPRAAMDEIARRLGMAPIRVYEVATFYFMYNTRPVGRHHLQLCTTTPCWLRGSDEVVAACRSATGIQSWGETSEDGLFTMTEVECLGACVNAPILQVDDDYYEDMDGPRTLALLDALRRGEHPTPGSMSGRQNSAPEGGPTTLRDVPSALMQGNHTPPAAGE</sequence>
<dbReference type="Proteomes" id="UP000019438">
    <property type="component" value="Chromosome"/>
</dbReference>
<dbReference type="InterPro" id="IPR002023">
    <property type="entry name" value="NuoE-like"/>
</dbReference>
<dbReference type="GO" id="GO:0051537">
    <property type="term" value="F:2 iron, 2 sulfur cluster binding"/>
    <property type="evidence" value="ECO:0007669"/>
    <property type="project" value="UniProtKB-KW"/>
</dbReference>
<dbReference type="GO" id="GO:0098796">
    <property type="term" value="C:membrane protein complex"/>
    <property type="evidence" value="ECO:0007669"/>
    <property type="project" value="UniProtKB-ARBA"/>
</dbReference>
<evidence type="ECO:0000256" key="8">
    <source>
        <dbReference type="ARBA" id="ARBA00034078"/>
    </source>
</evidence>
<dbReference type="Pfam" id="PF01257">
    <property type="entry name" value="2Fe-2S_thioredx"/>
    <property type="match status" value="1"/>
</dbReference>
<dbReference type="PIRSF" id="PIRSF000216">
    <property type="entry name" value="NADH_DH_24kDa"/>
    <property type="match status" value="1"/>
</dbReference>
<evidence type="ECO:0000256" key="11">
    <source>
        <dbReference type="SAM" id="MobiDB-lite"/>
    </source>
</evidence>
<dbReference type="SUPFAM" id="SSF52833">
    <property type="entry name" value="Thioredoxin-like"/>
    <property type="match status" value="1"/>
</dbReference>
<dbReference type="PROSITE" id="PS01099">
    <property type="entry name" value="COMPLEX1_24K"/>
    <property type="match status" value="1"/>
</dbReference>
<dbReference type="PANTHER" id="PTHR10371">
    <property type="entry name" value="NADH DEHYDROGENASE UBIQUINONE FLAVOPROTEIN 2, MITOCHONDRIAL"/>
    <property type="match status" value="1"/>
</dbReference>
<dbReference type="GO" id="GO:1902494">
    <property type="term" value="C:catalytic complex"/>
    <property type="evidence" value="ECO:0007669"/>
    <property type="project" value="UniProtKB-ARBA"/>
</dbReference>
<feature type="binding site" evidence="10">
    <location>
        <position position="154"/>
    </location>
    <ligand>
        <name>[2Fe-2S] cluster</name>
        <dbReference type="ChEBI" id="CHEBI:190135"/>
    </ligand>
</feature>
<dbReference type="GO" id="GO:0046872">
    <property type="term" value="F:metal ion binding"/>
    <property type="evidence" value="ECO:0007669"/>
    <property type="project" value="UniProtKB-KW"/>
</dbReference>
<dbReference type="FunFam" id="3.40.30.10:FF:000022">
    <property type="entry name" value="NADH dehydrogenase flavoprotein 2, mitochondrial"/>
    <property type="match status" value="1"/>
</dbReference>
<evidence type="ECO:0000256" key="1">
    <source>
        <dbReference type="ARBA" id="ARBA00010643"/>
    </source>
</evidence>
<comment type="catalytic activity">
    <reaction evidence="9">
        <text>a quinone + NADH + 5 H(+)(in) = a quinol + NAD(+) + 4 H(+)(out)</text>
        <dbReference type="Rhea" id="RHEA:57888"/>
        <dbReference type="ChEBI" id="CHEBI:15378"/>
        <dbReference type="ChEBI" id="CHEBI:24646"/>
        <dbReference type="ChEBI" id="CHEBI:57540"/>
        <dbReference type="ChEBI" id="CHEBI:57945"/>
        <dbReference type="ChEBI" id="CHEBI:132124"/>
    </reaction>
</comment>
<comment type="cofactor">
    <cofactor evidence="10">
        <name>[2Fe-2S] cluster</name>
        <dbReference type="ChEBI" id="CHEBI:190135"/>
    </cofactor>
    <text evidence="10">Binds 1 [2Fe-2S] cluster.</text>
</comment>